<evidence type="ECO:0000313" key="4">
    <source>
        <dbReference type="EMBL" id="QNT79067.1"/>
    </source>
</evidence>
<gene>
    <name evidence="4" type="primary">arcA</name>
    <name evidence="4" type="ORF">JGUZn3_18530</name>
</gene>
<keyword evidence="5" id="KW-1185">Reference proteome</keyword>
<reference evidence="4 5" key="1">
    <citation type="submission" date="2020-08" db="EMBL/GenBank/DDBJ databases">
        <title>Complete genome sequence of Entomobacter blattae G55GP.</title>
        <authorList>
            <person name="Poehlein A."/>
            <person name="Guzman J."/>
            <person name="Daniel R."/>
            <person name="Vilcinskas A."/>
        </authorList>
    </citation>
    <scope>NUCLEOTIDE SEQUENCE [LARGE SCALE GENOMIC DNA]</scope>
    <source>
        <strain evidence="4 5">G55GP</strain>
    </source>
</reference>
<organism evidence="4 5">
    <name type="scientific">Entomobacter blattae</name>
    <dbReference type="NCBI Taxonomy" id="2762277"/>
    <lineage>
        <taxon>Bacteria</taxon>
        <taxon>Pseudomonadati</taxon>
        <taxon>Pseudomonadota</taxon>
        <taxon>Alphaproteobacteria</taxon>
        <taxon>Acetobacterales</taxon>
        <taxon>Acetobacteraceae</taxon>
        <taxon>Entomobacter</taxon>
    </lineage>
</organism>
<sequence length="125" mass="14303">MTKTRILLVEDEFVIRLSLSEFLENKGFAILQAETSYDARKIINSHPVDLLITDLSLPGLWNGVQLAEFVRKKHKNIPVIFTSGTFSHPNSTLFKNLTSTHKDIFITKPYQLDFILETIKKLLSV</sequence>
<accession>A0A7H1NTF7</accession>
<protein>
    <submittedName>
        <fullName evidence="4">Aerobic respiration control protein ArcA</fullName>
    </submittedName>
</protein>
<dbReference type="Proteomes" id="UP000516349">
    <property type="component" value="Chromosome"/>
</dbReference>
<keyword evidence="1 2" id="KW-0597">Phosphoprotein</keyword>
<dbReference type="CDD" id="cd00156">
    <property type="entry name" value="REC"/>
    <property type="match status" value="1"/>
</dbReference>
<dbReference type="InterPro" id="IPR050595">
    <property type="entry name" value="Bact_response_regulator"/>
</dbReference>
<dbReference type="PROSITE" id="PS50110">
    <property type="entry name" value="RESPONSE_REGULATORY"/>
    <property type="match status" value="1"/>
</dbReference>
<dbReference type="InterPro" id="IPR001789">
    <property type="entry name" value="Sig_transdc_resp-reg_receiver"/>
</dbReference>
<dbReference type="InterPro" id="IPR011006">
    <property type="entry name" value="CheY-like_superfamily"/>
</dbReference>
<dbReference type="KEGG" id="ebla:JGUZn3_18530"/>
<dbReference type="RefSeq" id="WP_203413268.1">
    <property type="nucleotide sequence ID" value="NZ_CP060244.1"/>
</dbReference>
<dbReference type="AlphaFoldDB" id="A0A7H1NTF7"/>
<evidence type="ECO:0000256" key="1">
    <source>
        <dbReference type="ARBA" id="ARBA00022553"/>
    </source>
</evidence>
<evidence type="ECO:0000259" key="3">
    <source>
        <dbReference type="PROSITE" id="PS50110"/>
    </source>
</evidence>
<dbReference type="EMBL" id="CP060244">
    <property type="protein sequence ID" value="QNT79067.1"/>
    <property type="molecule type" value="Genomic_DNA"/>
</dbReference>
<dbReference type="PANTHER" id="PTHR44591">
    <property type="entry name" value="STRESS RESPONSE REGULATOR PROTEIN 1"/>
    <property type="match status" value="1"/>
</dbReference>
<feature type="modified residue" description="4-aspartylphosphate" evidence="2">
    <location>
        <position position="54"/>
    </location>
</feature>
<dbReference type="PANTHER" id="PTHR44591:SF3">
    <property type="entry name" value="RESPONSE REGULATORY DOMAIN-CONTAINING PROTEIN"/>
    <property type="match status" value="1"/>
</dbReference>
<dbReference type="SUPFAM" id="SSF52172">
    <property type="entry name" value="CheY-like"/>
    <property type="match status" value="1"/>
</dbReference>
<evidence type="ECO:0000313" key="5">
    <source>
        <dbReference type="Proteomes" id="UP000516349"/>
    </source>
</evidence>
<name>A0A7H1NTF7_9PROT</name>
<evidence type="ECO:0000256" key="2">
    <source>
        <dbReference type="PROSITE-ProRule" id="PRU00169"/>
    </source>
</evidence>
<dbReference type="Pfam" id="PF00072">
    <property type="entry name" value="Response_reg"/>
    <property type="match status" value="1"/>
</dbReference>
<dbReference type="SMART" id="SM00448">
    <property type="entry name" value="REC"/>
    <property type="match status" value="1"/>
</dbReference>
<dbReference type="Gene3D" id="3.40.50.2300">
    <property type="match status" value="1"/>
</dbReference>
<feature type="domain" description="Response regulatory" evidence="3">
    <location>
        <begin position="5"/>
        <end position="123"/>
    </location>
</feature>
<dbReference type="GO" id="GO:0000160">
    <property type="term" value="P:phosphorelay signal transduction system"/>
    <property type="evidence" value="ECO:0007669"/>
    <property type="project" value="InterPro"/>
</dbReference>
<proteinExistence type="predicted"/>